<name>A0A0C9S621_9CONI</name>
<proteinExistence type="inferred from homology"/>
<dbReference type="EC" id="2.4.1.-" evidence="5"/>
<accession>A0A0C9S621</accession>
<dbReference type="InterPro" id="IPR035595">
    <property type="entry name" value="UDP_glycos_trans_CS"/>
</dbReference>
<dbReference type="GO" id="GO:0008194">
    <property type="term" value="F:UDP-glycosyltransferase activity"/>
    <property type="evidence" value="ECO:0007669"/>
    <property type="project" value="InterPro"/>
</dbReference>
<protein>
    <recommendedName>
        <fullName evidence="5">Glycosyltransferase</fullName>
        <ecNumber evidence="5">2.4.1.-</ecNumber>
    </recommendedName>
</protein>
<evidence type="ECO:0000256" key="4">
    <source>
        <dbReference type="RuleBase" id="RU003718"/>
    </source>
</evidence>
<dbReference type="Gene3D" id="3.40.50.2000">
    <property type="entry name" value="Glycogen Phosphorylase B"/>
    <property type="match status" value="2"/>
</dbReference>
<evidence type="ECO:0000313" key="6">
    <source>
        <dbReference type="EMBL" id="JAG87562.1"/>
    </source>
</evidence>
<comment type="similarity">
    <text evidence="1 4">Belongs to the UDP-glycosyltransferase family.</text>
</comment>
<keyword evidence="2 4" id="KW-0328">Glycosyltransferase</keyword>
<dbReference type="FunFam" id="3.40.50.2000:FF:000056">
    <property type="entry name" value="Glycosyltransferase"/>
    <property type="match status" value="1"/>
</dbReference>
<dbReference type="CDD" id="cd03784">
    <property type="entry name" value="GT1_Gtf-like"/>
    <property type="match status" value="1"/>
</dbReference>
<dbReference type="EMBL" id="GCHU01012069">
    <property type="protein sequence ID" value="JAG87562.1"/>
    <property type="molecule type" value="Transcribed_RNA"/>
</dbReference>
<dbReference type="PANTHER" id="PTHR48046:SF1">
    <property type="entry name" value="GLYCOSYLTRANSFERASE-RELATED"/>
    <property type="match status" value="1"/>
</dbReference>
<organism evidence="6">
    <name type="scientific">Wollemia nobilis</name>
    <dbReference type="NCBI Taxonomy" id="56998"/>
    <lineage>
        <taxon>Eukaryota</taxon>
        <taxon>Viridiplantae</taxon>
        <taxon>Streptophyta</taxon>
        <taxon>Embryophyta</taxon>
        <taxon>Tracheophyta</taxon>
        <taxon>Spermatophyta</taxon>
        <taxon>Pinopsida</taxon>
        <taxon>Pinidae</taxon>
        <taxon>Conifers II</taxon>
        <taxon>Araucariales</taxon>
        <taxon>Araucariaceae</taxon>
        <taxon>Wollemia</taxon>
    </lineage>
</organism>
<evidence type="ECO:0000256" key="3">
    <source>
        <dbReference type="ARBA" id="ARBA00022679"/>
    </source>
</evidence>
<dbReference type="AlphaFoldDB" id="A0A0C9S621"/>
<dbReference type="PROSITE" id="PS00375">
    <property type="entry name" value="UDPGT"/>
    <property type="match status" value="1"/>
</dbReference>
<evidence type="ECO:0000256" key="5">
    <source>
        <dbReference type="RuleBase" id="RU362057"/>
    </source>
</evidence>
<evidence type="ECO:0000256" key="1">
    <source>
        <dbReference type="ARBA" id="ARBA00009995"/>
    </source>
</evidence>
<keyword evidence="3 4" id="KW-0808">Transferase</keyword>
<reference evidence="6" key="1">
    <citation type="submission" date="2015-02" db="EMBL/GenBank/DDBJ databases">
        <title>A transcriptome of Wollemia nobilis - a relic of Gondwana.</title>
        <authorList>
            <person name="Chia J.Y."/>
            <person name="Leong Y.S."/>
            <person name="Abdul Karim S."/>
            <person name="Wan Azmi N."/>
            <person name="Hercus R."/>
            <person name="Croft L."/>
        </authorList>
    </citation>
    <scope>NUCLEOTIDE SEQUENCE</scope>
    <source>
        <strain evidence="6">MaeBrown</strain>
        <tissue evidence="6">Leaf</tissue>
    </source>
</reference>
<dbReference type="PANTHER" id="PTHR48046">
    <property type="entry name" value="UDP-GLYCOSYLTRANSFERASE 72E1"/>
    <property type="match status" value="1"/>
</dbReference>
<evidence type="ECO:0000256" key="2">
    <source>
        <dbReference type="ARBA" id="ARBA00022676"/>
    </source>
</evidence>
<dbReference type="InterPro" id="IPR002213">
    <property type="entry name" value="UDP_glucos_trans"/>
</dbReference>
<sequence length="496" mass="54709">MEKSMACCEMTRPHVAMYPAVGMGHLMPFLELAKKLVSLHGFAVTLITTTWSVTPLQAAYVEAALTINSHAIRQLVLPEICVGEDIANGSGQYFQAHIEKSMGVLEEKLRMLQEPNQPFCPVCALITDLFHMSSLDVTGRLGIPNYIFVTSSAAFLSFMFYMPQLARTLEGNENGNGDLIHYLPGVQRGLREADLPSLLHESSFFKWFLGLCSRLHELKGILLNTFHDLEPHTVNALLSGNVLESGHTPLIYVIGPVVRSSDVFDPKAVDSEEQVKRLTTWLDKQPDSSVVYVSFGSWGLLSEEQIREIATGLERSAQRFLWVLRGALPKSGPTSGRVSLSVMEVELNSILPEGFESRVQDRGLVIPSWAPQVGILSHPSVGGFVSHCGWNSTLEGIWHGVPIIAWPLYAEQRMNCVFIVNEWRIGLEVKMGPDGIVGQEEFQSVVKEVMEGEAGRMVRKNIKDLGAKARNALAHKEGSSFNSLEAALRDLVEASG</sequence>
<dbReference type="EMBL" id="GCHU01012070">
    <property type="protein sequence ID" value="JAG87561.1"/>
    <property type="molecule type" value="Transcribed_RNA"/>
</dbReference>
<dbReference type="Pfam" id="PF00201">
    <property type="entry name" value="UDPGT"/>
    <property type="match status" value="1"/>
</dbReference>
<dbReference type="SUPFAM" id="SSF53756">
    <property type="entry name" value="UDP-Glycosyltransferase/glycogen phosphorylase"/>
    <property type="match status" value="1"/>
</dbReference>